<sequence>MENGTPIKTVQKRLGHSRSAITEDRYVHLTEKMSRDAVDIFDSFAQDL</sequence>
<feature type="domain" description="Tyr recombinase" evidence="2">
    <location>
        <begin position="1"/>
        <end position="39"/>
    </location>
</feature>
<dbReference type="InterPro" id="IPR011010">
    <property type="entry name" value="DNA_brk_join_enz"/>
</dbReference>
<dbReference type="InterPro" id="IPR002104">
    <property type="entry name" value="Integrase_catalytic"/>
</dbReference>
<keyword evidence="1" id="KW-0233">DNA recombination</keyword>
<evidence type="ECO:0000313" key="3">
    <source>
        <dbReference type="EMBL" id="TQR28774.1"/>
    </source>
</evidence>
<dbReference type="AlphaFoldDB" id="A0A544U9G1"/>
<dbReference type="SUPFAM" id="SSF56349">
    <property type="entry name" value="DNA breaking-rejoining enzymes"/>
    <property type="match status" value="1"/>
</dbReference>
<reference evidence="3 4" key="1">
    <citation type="submission" date="2018-03" db="EMBL/GenBank/DDBJ databases">
        <title>Aerobic endospore-forming bacteria genome sequencing and assembly.</title>
        <authorList>
            <person name="Cavalcante D.A."/>
            <person name="Driks A."/>
            <person name="Putonti C."/>
            <person name="De-Souza M.T."/>
        </authorList>
    </citation>
    <scope>NUCLEOTIDE SEQUENCE [LARGE SCALE GENOMIC DNA]</scope>
    <source>
        <strain evidence="3 4">SDF0037</strain>
    </source>
</reference>
<organism evidence="3 4">
    <name type="scientific">Lysinibacillus sphaericus</name>
    <name type="common">Bacillus sphaericus</name>
    <dbReference type="NCBI Taxonomy" id="1421"/>
    <lineage>
        <taxon>Bacteria</taxon>
        <taxon>Bacillati</taxon>
        <taxon>Bacillota</taxon>
        <taxon>Bacilli</taxon>
        <taxon>Bacillales</taxon>
        <taxon>Bacillaceae</taxon>
        <taxon>Lysinibacillus</taxon>
    </lineage>
</organism>
<comment type="caution">
    <text evidence="3">The sequence shown here is derived from an EMBL/GenBank/DDBJ whole genome shotgun (WGS) entry which is preliminary data.</text>
</comment>
<proteinExistence type="predicted"/>
<dbReference type="InterPro" id="IPR013762">
    <property type="entry name" value="Integrase-like_cat_sf"/>
</dbReference>
<gene>
    <name evidence="3" type="ORF">C7Y47_20275</name>
</gene>
<evidence type="ECO:0000259" key="2">
    <source>
        <dbReference type="PROSITE" id="PS51898"/>
    </source>
</evidence>
<name>A0A544U9G1_LYSSH</name>
<evidence type="ECO:0000256" key="1">
    <source>
        <dbReference type="ARBA" id="ARBA00023172"/>
    </source>
</evidence>
<dbReference type="Proteomes" id="UP000317944">
    <property type="component" value="Unassembled WGS sequence"/>
</dbReference>
<accession>A0A544U9G1</accession>
<dbReference type="GO" id="GO:0006310">
    <property type="term" value="P:DNA recombination"/>
    <property type="evidence" value="ECO:0007669"/>
    <property type="project" value="UniProtKB-KW"/>
</dbReference>
<dbReference type="EMBL" id="SADV01000024">
    <property type="protein sequence ID" value="TQR28774.1"/>
    <property type="molecule type" value="Genomic_DNA"/>
</dbReference>
<dbReference type="Gene3D" id="1.10.443.10">
    <property type="entry name" value="Intergrase catalytic core"/>
    <property type="match status" value="1"/>
</dbReference>
<dbReference type="GO" id="GO:0015074">
    <property type="term" value="P:DNA integration"/>
    <property type="evidence" value="ECO:0007669"/>
    <property type="project" value="InterPro"/>
</dbReference>
<dbReference type="PROSITE" id="PS51898">
    <property type="entry name" value="TYR_RECOMBINASE"/>
    <property type="match status" value="1"/>
</dbReference>
<dbReference type="GO" id="GO:0003677">
    <property type="term" value="F:DNA binding"/>
    <property type="evidence" value="ECO:0007669"/>
    <property type="project" value="InterPro"/>
</dbReference>
<dbReference type="OrthoDB" id="9803188at2"/>
<protein>
    <recommendedName>
        <fullName evidence="2">Tyr recombinase domain-containing protein</fullName>
    </recommendedName>
</protein>
<evidence type="ECO:0000313" key="4">
    <source>
        <dbReference type="Proteomes" id="UP000317944"/>
    </source>
</evidence>